<keyword evidence="1" id="KW-0812">Transmembrane</keyword>
<keyword evidence="1" id="KW-0472">Membrane</keyword>
<accession>A0AAD6UXH7</accession>
<gene>
    <name evidence="2" type="ORF">GGX14DRAFT_594510</name>
</gene>
<comment type="caution">
    <text evidence="2">The sequence shown here is derived from an EMBL/GenBank/DDBJ whole genome shotgun (WGS) entry which is preliminary data.</text>
</comment>
<organism evidence="2 3">
    <name type="scientific">Mycena pura</name>
    <dbReference type="NCBI Taxonomy" id="153505"/>
    <lineage>
        <taxon>Eukaryota</taxon>
        <taxon>Fungi</taxon>
        <taxon>Dikarya</taxon>
        <taxon>Basidiomycota</taxon>
        <taxon>Agaricomycotina</taxon>
        <taxon>Agaricomycetes</taxon>
        <taxon>Agaricomycetidae</taxon>
        <taxon>Agaricales</taxon>
        <taxon>Marasmiineae</taxon>
        <taxon>Mycenaceae</taxon>
        <taxon>Mycena</taxon>
    </lineage>
</organism>
<keyword evidence="3" id="KW-1185">Reference proteome</keyword>
<feature type="transmembrane region" description="Helical" evidence="1">
    <location>
        <begin position="97"/>
        <end position="123"/>
    </location>
</feature>
<protein>
    <submittedName>
        <fullName evidence="2">Uncharacterized protein</fullName>
    </submittedName>
</protein>
<name>A0AAD6UXH7_9AGAR</name>
<keyword evidence="1" id="KW-1133">Transmembrane helix</keyword>
<dbReference type="EMBL" id="JARJCW010000119">
    <property type="protein sequence ID" value="KAJ7192483.1"/>
    <property type="molecule type" value="Genomic_DNA"/>
</dbReference>
<feature type="transmembrane region" description="Helical" evidence="1">
    <location>
        <begin position="15"/>
        <end position="35"/>
    </location>
</feature>
<evidence type="ECO:0000256" key="1">
    <source>
        <dbReference type="SAM" id="Phobius"/>
    </source>
</evidence>
<reference evidence="2" key="1">
    <citation type="submission" date="2023-03" db="EMBL/GenBank/DDBJ databases">
        <title>Massive genome expansion in bonnet fungi (Mycena s.s.) driven by repeated elements and novel gene families across ecological guilds.</title>
        <authorList>
            <consortium name="Lawrence Berkeley National Laboratory"/>
            <person name="Harder C.B."/>
            <person name="Miyauchi S."/>
            <person name="Viragh M."/>
            <person name="Kuo A."/>
            <person name="Thoen E."/>
            <person name="Andreopoulos B."/>
            <person name="Lu D."/>
            <person name="Skrede I."/>
            <person name="Drula E."/>
            <person name="Henrissat B."/>
            <person name="Morin E."/>
            <person name="Kohler A."/>
            <person name="Barry K."/>
            <person name="LaButti K."/>
            <person name="Morin E."/>
            <person name="Salamov A."/>
            <person name="Lipzen A."/>
            <person name="Mereny Z."/>
            <person name="Hegedus B."/>
            <person name="Baldrian P."/>
            <person name="Stursova M."/>
            <person name="Weitz H."/>
            <person name="Taylor A."/>
            <person name="Grigoriev I.V."/>
            <person name="Nagy L.G."/>
            <person name="Martin F."/>
            <person name="Kauserud H."/>
        </authorList>
    </citation>
    <scope>NUCLEOTIDE SEQUENCE</scope>
    <source>
        <strain evidence="2">9144</strain>
    </source>
</reference>
<feature type="transmembrane region" description="Helical" evidence="1">
    <location>
        <begin position="171"/>
        <end position="188"/>
    </location>
</feature>
<proteinExistence type="predicted"/>
<sequence length="246" mass="26451">MGVAGAEAGSGRGPLALVVLVVSFTIRGIAVHGAFKFRFRAYASVATRMVEDGDGGQRSRHVGLADPISIAASLYSYTITGYGDTERLSGAASTRTLFISIMLAGFISVCGFIRFLGATAVLATGLQLVTITIYEAQWNWLVTAVWSVDVANDLLVAVTLVFLLYHQRRNALVRTIPLMNKLIIWTIVSEIRDPSIHTGSWSETGMLTSASSILKPILVLTISISATLIAETTFRKFYAMPGKCNG</sequence>
<dbReference type="AlphaFoldDB" id="A0AAD6UXH7"/>
<evidence type="ECO:0000313" key="3">
    <source>
        <dbReference type="Proteomes" id="UP001219525"/>
    </source>
</evidence>
<dbReference type="Proteomes" id="UP001219525">
    <property type="component" value="Unassembled WGS sequence"/>
</dbReference>
<feature type="transmembrane region" description="Helical" evidence="1">
    <location>
        <begin position="143"/>
        <end position="164"/>
    </location>
</feature>
<feature type="transmembrane region" description="Helical" evidence="1">
    <location>
        <begin position="208"/>
        <end position="230"/>
    </location>
</feature>
<evidence type="ECO:0000313" key="2">
    <source>
        <dbReference type="EMBL" id="KAJ7192483.1"/>
    </source>
</evidence>